<name>A4J2S2_DESRM</name>
<evidence type="ECO:0000313" key="1">
    <source>
        <dbReference type="EMBL" id="ABO49375.1"/>
    </source>
</evidence>
<dbReference type="Proteomes" id="UP000001556">
    <property type="component" value="Chromosome"/>
</dbReference>
<evidence type="ECO:0008006" key="3">
    <source>
        <dbReference type="Google" id="ProtNLM"/>
    </source>
</evidence>
<evidence type="ECO:0000313" key="2">
    <source>
        <dbReference type="Proteomes" id="UP000001556"/>
    </source>
</evidence>
<dbReference type="SUPFAM" id="SSF56784">
    <property type="entry name" value="HAD-like"/>
    <property type="match status" value="1"/>
</dbReference>
<protein>
    <recommendedName>
        <fullName evidence="3">Nucleotidase</fullName>
    </recommendedName>
</protein>
<accession>A4J2S2</accession>
<dbReference type="HOGENOM" id="CLU_1413772_0_0_9"/>
<dbReference type="Pfam" id="PF24694">
    <property type="entry name" value="LNS2_PITM1-3"/>
    <property type="match status" value="1"/>
</dbReference>
<sequence length="171" mass="19911">MLVGVDICNTISNVNYELLQRFNINLKVYPAPEVPEHFFTSPDGLKIFATARPYFRAKEMLHMISASGYKLIYMTSRPKMAEFVTRRWLDIHDFPHGRVEFVSSKEKAIMAHDAGMVAFFDDDPFVIKDLIQKGIPRVFVKTAPYNRHFASENVFRFNVWTEVTPYIKKRA</sequence>
<dbReference type="eggNOG" id="COG5083">
    <property type="taxonomic scope" value="Bacteria"/>
</dbReference>
<reference evidence="1 2" key="1">
    <citation type="submission" date="2007-03" db="EMBL/GenBank/DDBJ databases">
        <title>Complete sequence of Desulfotomaculum reducens MI-1.</title>
        <authorList>
            <consortium name="US DOE Joint Genome Institute"/>
            <person name="Copeland A."/>
            <person name="Lucas S."/>
            <person name="Lapidus A."/>
            <person name="Barry K."/>
            <person name="Detter J.C."/>
            <person name="Glavina del Rio T."/>
            <person name="Hammon N."/>
            <person name="Israni S."/>
            <person name="Dalin E."/>
            <person name="Tice H."/>
            <person name="Pitluck S."/>
            <person name="Sims D."/>
            <person name="Brettin T."/>
            <person name="Bruce D."/>
            <person name="Han C."/>
            <person name="Tapia R."/>
            <person name="Schmutz J."/>
            <person name="Larimer F."/>
            <person name="Land M."/>
            <person name="Hauser L."/>
            <person name="Kyrpides N."/>
            <person name="Kim E."/>
            <person name="Tebo B.M."/>
            <person name="Richardson P."/>
        </authorList>
    </citation>
    <scope>NUCLEOTIDE SEQUENCE [LARGE SCALE GENOMIC DNA]</scope>
    <source>
        <strain evidence="1 2">MI-1</strain>
    </source>
</reference>
<dbReference type="InterPro" id="IPR036412">
    <property type="entry name" value="HAD-like_sf"/>
</dbReference>
<gene>
    <name evidence="1" type="ordered locus">Dred_0837</name>
</gene>
<dbReference type="RefSeq" id="WP_011877210.1">
    <property type="nucleotide sequence ID" value="NC_009253.1"/>
</dbReference>
<dbReference type="AlphaFoldDB" id="A4J2S2"/>
<proteinExistence type="predicted"/>
<dbReference type="EMBL" id="CP000612">
    <property type="protein sequence ID" value="ABO49375.1"/>
    <property type="molecule type" value="Genomic_DNA"/>
</dbReference>
<dbReference type="InterPro" id="IPR023214">
    <property type="entry name" value="HAD_sf"/>
</dbReference>
<keyword evidence="2" id="KW-1185">Reference proteome</keyword>
<dbReference type="STRING" id="349161.Dred_0837"/>
<dbReference type="Gene3D" id="3.40.50.1000">
    <property type="entry name" value="HAD superfamily/HAD-like"/>
    <property type="match status" value="1"/>
</dbReference>
<organism evidence="1 2">
    <name type="scientific">Desulforamulus reducens (strain ATCC BAA-1160 / DSM 100696 / MI-1)</name>
    <name type="common">Desulfotomaculum reducens</name>
    <dbReference type="NCBI Taxonomy" id="349161"/>
    <lineage>
        <taxon>Bacteria</taxon>
        <taxon>Bacillati</taxon>
        <taxon>Bacillota</taxon>
        <taxon>Clostridia</taxon>
        <taxon>Eubacteriales</taxon>
        <taxon>Peptococcaceae</taxon>
        <taxon>Desulforamulus</taxon>
    </lineage>
</organism>
<dbReference type="KEGG" id="drm:Dred_0837"/>
<dbReference type="OrthoDB" id="573782at2"/>